<keyword evidence="1" id="KW-0805">Transcription regulation</keyword>
<gene>
    <name evidence="7" type="ORF">GCM10009539_12430</name>
</gene>
<dbReference type="Gene3D" id="3.30.450.40">
    <property type="match status" value="1"/>
</dbReference>
<keyword evidence="2" id="KW-0238">DNA-binding</keyword>
<keyword evidence="8" id="KW-1185">Reference proteome</keyword>
<name>A0ABN0TRS5_9ACTN</name>
<dbReference type="EMBL" id="BAAAGX010000006">
    <property type="protein sequence ID" value="GAA0228535.1"/>
    <property type="molecule type" value="Genomic_DNA"/>
</dbReference>
<dbReference type="PROSITE" id="PS51078">
    <property type="entry name" value="ICLR_ED"/>
    <property type="match status" value="1"/>
</dbReference>
<dbReference type="Gene3D" id="1.10.10.10">
    <property type="entry name" value="Winged helix-like DNA-binding domain superfamily/Winged helix DNA-binding domain"/>
    <property type="match status" value="1"/>
</dbReference>
<dbReference type="PANTHER" id="PTHR30136:SF24">
    <property type="entry name" value="HTH-TYPE TRANSCRIPTIONAL REPRESSOR ALLR"/>
    <property type="match status" value="1"/>
</dbReference>
<dbReference type="InterPro" id="IPR036390">
    <property type="entry name" value="WH_DNA-bd_sf"/>
</dbReference>
<feature type="domain" description="IclR-ED" evidence="6">
    <location>
        <begin position="66"/>
        <end position="225"/>
    </location>
</feature>
<dbReference type="InterPro" id="IPR014757">
    <property type="entry name" value="Tscrpt_reg_IclR_C"/>
</dbReference>
<feature type="region of interest" description="Disordered" evidence="4">
    <location>
        <begin position="206"/>
        <end position="225"/>
    </location>
</feature>
<protein>
    <recommendedName>
        <fullName evidence="9">IclR family transcriptional regulator</fullName>
    </recommendedName>
</protein>
<dbReference type="RefSeq" id="WP_344647751.1">
    <property type="nucleotide sequence ID" value="NZ_BAAAGX010000006.1"/>
</dbReference>
<accession>A0ABN0TRS5</accession>
<dbReference type="SUPFAM" id="SSF55781">
    <property type="entry name" value="GAF domain-like"/>
    <property type="match status" value="1"/>
</dbReference>
<evidence type="ECO:0008006" key="9">
    <source>
        <dbReference type="Google" id="ProtNLM"/>
    </source>
</evidence>
<dbReference type="InterPro" id="IPR029016">
    <property type="entry name" value="GAF-like_dom_sf"/>
</dbReference>
<dbReference type="InterPro" id="IPR005471">
    <property type="entry name" value="Tscrpt_reg_IclR_N"/>
</dbReference>
<reference evidence="7 8" key="1">
    <citation type="journal article" date="2019" name="Int. J. Syst. Evol. Microbiol.">
        <title>The Global Catalogue of Microorganisms (GCM) 10K type strain sequencing project: providing services to taxonomists for standard genome sequencing and annotation.</title>
        <authorList>
            <consortium name="The Broad Institute Genomics Platform"/>
            <consortium name="The Broad Institute Genome Sequencing Center for Infectious Disease"/>
            <person name="Wu L."/>
            <person name="Ma J."/>
        </authorList>
    </citation>
    <scope>NUCLEOTIDE SEQUENCE [LARGE SCALE GENOMIC DNA]</scope>
    <source>
        <strain evidence="7 8">JCM 10425</strain>
    </source>
</reference>
<dbReference type="InterPro" id="IPR036388">
    <property type="entry name" value="WH-like_DNA-bd_sf"/>
</dbReference>
<evidence type="ECO:0000313" key="8">
    <source>
        <dbReference type="Proteomes" id="UP001500967"/>
    </source>
</evidence>
<dbReference type="Pfam" id="PF09339">
    <property type="entry name" value="HTH_IclR"/>
    <property type="match status" value="1"/>
</dbReference>
<evidence type="ECO:0000256" key="3">
    <source>
        <dbReference type="ARBA" id="ARBA00023163"/>
    </source>
</evidence>
<evidence type="ECO:0000313" key="7">
    <source>
        <dbReference type="EMBL" id="GAA0228535.1"/>
    </source>
</evidence>
<dbReference type="InterPro" id="IPR050707">
    <property type="entry name" value="HTH_MetabolicPath_Reg"/>
</dbReference>
<dbReference type="Proteomes" id="UP001500967">
    <property type="component" value="Unassembled WGS sequence"/>
</dbReference>
<dbReference type="SUPFAM" id="SSF46785">
    <property type="entry name" value="Winged helix' DNA-binding domain"/>
    <property type="match status" value="1"/>
</dbReference>
<comment type="caution">
    <text evidence="7">The sequence shown here is derived from an EMBL/GenBank/DDBJ whole genome shotgun (WGS) entry which is preliminary data.</text>
</comment>
<evidence type="ECO:0000256" key="2">
    <source>
        <dbReference type="ARBA" id="ARBA00023125"/>
    </source>
</evidence>
<evidence type="ECO:0000256" key="1">
    <source>
        <dbReference type="ARBA" id="ARBA00023015"/>
    </source>
</evidence>
<proteinExistence type="predicted"/>
<organism evidence="7 8">
    <name type="scientific">Cryptosporangium japonicum</name>
    <dbReference type="NCBI Taxonomy" id="80872"/>
    <lineage>
        <taxon>Bacteria</taxon>
        <taxon>Bacillati</taxon>
        <taxon>Actinomycetota</taxon>
        <taxon>Actinomycetes</taxon>
        <taxon>Cryptosporangiales</taxon>
        <taxon>Cryptosporangiaceae</taxon>
        <taxon>Cryptosporangium</taxon>
    </lineage>
</organism>
<dbReference type="PROSITE" id="PS51077">
    <property type="entry name" value="HTH_ICLR"/>
    <property type="match status" value="1"/>
</dbReference>
<dbReference type="SMART" id="SM00346">
    <property type="entry name" value="HTH_ICLR"/>
    <property type="match status" value="1"/>
</dbReference>
<sequence length="225" mass="23591">MPIQRGVLDGAFRVLHALPGVGPRQQVARLARATGLPRPTVYRLLDQLAEVGAVERRDGRWTLAAGMLGLARSVEPVPGLRAQAMPVIRELRELTGGAVSLVVPRAEAFVALEMVPGREALPIDARSGADMPASTAAGQVLRPGRRRHVGQAVAHGPELGGVTCYAVPIVLPGGARAALQIATAARPAERFAAPVHRAALALERRAGTEVSAHRTSAVERTGPAR</sequence>
<evidence type="ECO:0000259" key="5">
    <source>
        <dbReference type="PROSITE" id="PS51077"/>
    </source>
</evidence>
<keyword evidence="3" id="KW-0804">Transcription</keyword>
<evidence type="ECO:0000259" key="6">
    <source>
        <dbReference type="PROSITE" id="PS51078"/>
    </source>
</evidence>
<feature type="domain" description="HTH iclR-type" evidence="5">
    <location>
        <begin position="5"/>
        <end position="65"/>
    </location>
</feature>
<evidence type="ECO:0000256" key="4">
    <source>
        <dbReference type="SAM" id="MobiDB-lite"/>
    </source>
</evidence>
<dbReference type="PANTHER" id="PTHR30136">
    <property type="entry name" value="HELIX-TURN-HELIX TRANSCRIPTIONAL REGULATOR, ICLR FAMILY"/>
    <property type="match status" value="1"/>
</dbReference>